<protein>
    <recommendedName>
        <fullName evidence="2">Terminase large subunit gp17-like C-terminal domain-containing protein</fullName>
    </recommendedName>
</protein>
<evidence type="ECO:0008006" key="2">
    <source>
        <dbReference type="Google" id="ProtNLM"/>
    </source>
</evidence>
<dbReference type="InterPro" id="IPR027417">
    <property type="entry name" value="P-loop_NTPase"/>
</dbReference>
<dbReference type="Gene3D" id="3.40.50.300">
    <property type="entry name" value="P-loop containing nucleotide triphosphate hydrolases"/>
    <property type="match status" value="1"/>
</dbReference>
<sequence>ITVMNRLKALLPDVPKGKETVCVLNGNRIEAFPSHHLASARGLNPQIVFLDEADFFPPGQQQEARMVSERYIAKTDPHILMVSTPNLPGGLYENMESEEKSIYKRITWNYEVGLGKIYTQEDIRKAKESPSFEREYNLKYGYGIGDIFIDFDEILVEYDTNYLGGSCGTYADPGFGSSKFGRISGEIRDGIIYITEADEFTREAPSNMLDVMETSWQRHKQNCKVDANNTGFIKDLNLRGIPALGIAFGETVPETEGSATTITLRRKCP</sequence>
<evidence type="ECO:0000313" key="1">
    <source>
        <dbReference type="EMBL" id="KKK78261.1"/>
    </source>
</evidence>
<dbReference type="AlphaFoldDB" id="A0A0F9B112"/>
<organism evidence="1">
    <name type="scientific">marine sediment metagenome</name>
    <dbReference type="NCBI Taxonomy" id="412755"/>
    <lineage>
        <taxon>unclassified sequences</taxon>
        <taxon>metagenomes</taxon>
        <taxon>ecological metagenomes</taxon>
    </lineage>
</organism>
<reference evidence="1" key="1">
    <citation type="journal article" date="2015" name="Nature">
        <title>Complex archaea that bridge the gap between prokaryotes and eukaryotes.</title>
        <authorList>
            <person name="Spang A."/>
            <person name="Saw J.H."/>
            <person name="Jorgensen S.L."/>
            <person name="Zaremba-Niedzwiedzka K."/>
            <person name="Martijn J."/>
            <person name="Lind A.E."/>
            <person name="van Eijk R."/>
            <person name="Schleper C."/>
            <person name="Guy L."/>
            <person name="Ettema T.J."/>
        </authorList>
    </citation>
    <scope>NUCLEOTIDE SEQUENCE</scope>
</reference>
<accession>A0A0F9B112</accession>
<proteinExistence type="predicted"/>
<feature type="non-terminal residue" evidence="1">
    <location>
        <position position="1"/>
    </location>
</feature>
<name>A0A0F9B112_9ZZZZ</name>
<dbReference type="EMBL" id="LAZR01054571">
    <property type="protein sequence ID" value="KKK78261.1"/>
    <property type="molecule type" value="Genomic_DNA"/>
</dbReference>
<comment type="caution">
    <text evidence="1">The sequence shown here is derived from an EMBL/GenBank/DDBJ whole genome shotgun (WGS) entry which is preliminary data.</text>
</comment>
<gene>
    <name evidence="1" type="ORF">LCGC14_2845360</name>
</gene>